<dbReference type="Pfam" id="PF00156">
    <property type="entry name" value="Pribosyltran"/>
    <property type="match status" value="1"/>
</dbReference>
<dbReference type="PANTHER" id="PTHR32315:SF3">
    <property type="entry name" value="ADENINE PHOSPHORIBOSYLTRANSFERASE"/>
    <property type="match status" value="1"/>
</dbReference>
<dbReference type="EMBL" id="QKSB01000005">
    <property type="protein sequence ID" value="PZE16939.1"/>
    <property type="molecule type" value="Genomic_DNA"/>
</dbReference>
<name>A0A2W1MXQ9_9FLAO</name>
<keyword evidence="10 11" id="KW-0660">Purine salvage</keyword>
<dbReference type="Proteomes" id="UP000249248">
    <property type="component" value="Unassembled WGS sequence"/>
</dbReference>
<dbReference type="NCBIfam" id="NF002634">
    <property type="entry name" value="PRK02304.1-3"/>
    <property type="match status" value="1"/>
</dbReference>
<dbReference type="GO" id="GO:0044209">
    <property type="term" value="P:AMP salvage"/>
    <property type="evidence" value="ECO:0007669"/>
    <property type="project" value="UniProtKB-UniRule"/>
</dbReference>
<evidence type="ECO:0000256" key="6">
    <source>
        <dbReference type="ARBA" id="ARBA00011893"/>
    </source>
</evidence>
<dbReference type="GO" id="GO:0006168">
    <property type="term" value="P:adenine salvage"/>
    <property type="evidence" value="ECO:0007669"/>
    <property type="project" value="InterPro"/>
</dbReference>
<dbReference type="UniPathway" id="UPA00588">
    <property type="reaction ID" value="UER00646"/>
</dbReference>
<evidence type="ECO:0000256" key="2">
    <source>
        <dbReference type="ARBA" id="ARBA00003968"/>
    </source>
</evidence>
<dbReference type="InterPro" id="IPR050054">
    <property type="entry name" value="UPRTase/APRTase"/>
</dbReference>
<dbReference type="HAMAP" id="MF_00004">
    <property type="entry name" value="Aden_phosphoribosyltr"/>
    <property type="match status" value="1"/>
</dbReference>
<dbReference type="CDD" id="cd06223">
    <property type="entry name" value="PRTases_typeI"/>
    <property type="match status" value="1"/>
</dbReference>
<dbReference type="NCBIfam" id="NF002636">
    <property type="entry name" value="PRK02304.1-5"/>
    <property type="match status" value="1"/>
</dbReference>
<dbReference type="Gene3D" id="3.40.50.2020">
    <property type="match status" value="1"/>
</dbReference>
<dbReference type="InterPro" id="IPR029057">
    <property type="entry name" value="PRTase-like"/>
</dbReference>
<gene>
    <name evidence="11" type="primary">apt</name>
    <name evidence="13" type="ORF">DNU06_09305</name>
</gene>
<evidence type="ECO:0000259" key="12">
    <source>
        <dbReference type="Pfam" id="PF00156"/>
    </source>
</evidence>
<evidence type="ECO:0000256" key="5">
    <source>
        <dbReference type="ARBA" id="ARBA00008391"/>
    </source>
</evidence>
<comment type="catalytic activity">
    <reaction evidence="1 11">
        <text>AMP + diphosphate = 5-phospho-alpha-D-ribose 1-diphosphate + adenine</text>
        <dbReference type="Rhea" id="RHEA:16609"/>
        <dbReference type="ChEBI" id="CHEBI:16708"/>
        <dbReference type="ChEBI" id="CHEBI:33019"/>
        <dbReference type="ChEBI" id="CHEBI:58017"/>
        <dbReference type="ChEBI" id="CHEBI:456215"/>
        <dbReference type="EC" id="2.4.2.7"/>
    </reaction>
</comment>
<evidence type="ECO:0000256" key="1">
    <source>
        <dbReference type="ARBA" id="ARBA00000868"/>
    </source>
</evidence>
<evidence type="ECO:0000256" key="10">
    <source>
        <dbReference type="ARBA" id="ARBA00022726"/>
    </source>
</evidence>
<comment type="caution">
    <text evidence="13">The sequence shown here is derived from an EMBL/GenBank/DDBJ whole genome shotgun (WGS) entry which is preliminary data.</text>
</comment>
<comment type="subunit">
    <text evidence="11">Homodimer.</text>
</comment>
<protein>
    <recommendedName>
        <fullName evidence="6 11">Adenine phosphoribosyltransferase</fullName>
        <shortName evidence="11">APRT</shortName>
        <ecNumber evidence="6 11">2.4.2.7</ecNumber>
    </recommendedName>
</protein>
<evidence type="ECO:0000256" key="4">
    <source>
        <dbReference type="ARBA" id="ARBA00004659"/>
    </source>
</evidence>
<dbReference type="GO" id="GO:0016208">
    <property type="term" value="F:AMP binding"/>
    <property type="evidence" value="ECO:0007669"/>
    <property type="project" value="TreeGrafter"/>
</dbReference>
<dbReference type="PANTHER" id="PTHR32315">
    <property type="entry name" value="ADENINE PHOSPHORIBOSYLTRANSFERASE"/>
    <property type="match status" value="1"/>
</dbReference>
<comment type="subcellular location">
    <subcellularLocation>
        <location evidence="3 11">Cytoplasm</location>
    </subcellularLocation>
</comment>
<accession>A0A2W1MXQ9</accession>
<keyword evidence="9 11" id="KW-0808">Transferase</keyword>
<organism evidence="13 14">
    <name type="scientific">Putridiphycobacter roseus</name>
    <dbReference type="NCBI Taxonomy" id="2219161"/>
    <lineage>
        <taxon>Bacteria</taxon>
        <taxon>Pseudomonadati</taxon>
        <taxon>Bacteroidota</taxon>
        <taxon>Flavobacteriia</taxon>
        <taxon>Flavobacteriales</taxon>
        <taxon>Crocinitomicaceae</taxon>
        <taxon>Putridiphycobacter</taxon>
    </lineage>
</organism>
<dbReference type="GO" id="GO:0003999">
    <property type="term" value="F:adenine phosphoribosyltransferase activity"/>
    <property type="evidence" value="ECO:0007669"/>
    <property type="project" value="UniProtKB-UniRule"/>
</dbReference>
<evidence type="ECO:0000256" key="9">
    <source>
        <dbReference type="ARBA" id="ARBA00022679"/>
    </source>
</evidence>
<dbReference type="EC" id="2.4.2.7" evidence="6 11"/>
<keyword evidence="7 11" id="KW-0963">Cytoplasm</keyword>
<comment type="similarity">
    <text evidence="5 11">Belongs to the purine/pyrimidine phosphoribosyltransferase family.</text>
</comment>
<dbReference type="GO" id="GO:0002055">
    <property type="term" value="F:adenine binding"/>
    <property type="evidence" value="ECO:0007669"/>
    <property type="project" value="TreeGrafter"/>
</dbReference>
<evidence type="ECO:0000256" key="3">
    <source>
        <dbReference type="ARBA" id="ARBA00004496"/>
    </source>
</evidence>
<comment type="pathway">
    <text evidence="4 11">Purine metabolism; AMP biosynthesis via salvage pathway; AMP from adenine: step 1/1.</text>
</comment>
<evidence type="ECO:0000256" key="11">
    <source>
        <dbReference type="HAMAP-Rule" id="MF_00004"/>
    </source>
</evidence>
<evidence type="ECO:0000313" key="13">
    <source>
        <dbReference type="EMBL" id="PZE16939.1"/>
    </source>
</evidence>
<dbReference type="GO" id="GO:0006166">
    <property type="term" value="P:purine ribonucleoside salvage"/>
    <property type="evidence" value="ECO:0007669"/>
    <property type="project" value="UniProtKB-UniRule"/>
</dbReference>
<dbReference type="AlphaFoldDB" id="A0A2W1MXQ9"/>
<evidence type="ECO:0000256" key="7">
    <source>
        <dbReference type="ARBA" id="ARBA00022490"/>
    </source>
</evidence>
<comment type="function">
    <text evidence="2 11">Catalyzes a salvage reaction resulting in the formation of AMP, that is energically less costly than de novo synthesis.</text>
</comment>
<dbReference type="NCBIfam" id="TIGR01090">
    <property type="entry name" value="apt"/>
    <property type="match status" value="1"/>
</dbReference>
<dbReference type="InterPro" id="IPR000836">
    <property type="entry name" value="PRTase_dom"/>
</dbReference>
<feature type="domain" description="Phosphoribosyltransferase" evidence="12">
    <location>
        <begin position="33"/>
        <end position="144"/>
    </location>
</feature>
<reference evidence="13 14" key="1">
    <citation type="submission" date="2018-06" db="EMBL/GenBank/DDBJ databases">
        <title>The draft genome sequence of Crocinitomix sp. SM1701.</title>
        <authorList>
            <person name="Zhang X."/>
        </authorList>
    </citation>
    <scope>NUCLEOTIDE SEQUENCE [LARGE SCALE GENOMIC DNA]</scope>
    <source>
        <strain evidence="13 14">SM1701</strain>
    </source>
</reference>
<dbReference type="InterPro" id="IPR005764">
    <property type="entry name" value="Ade_phspho_trans"/>
</dbReference>
<evidence type="ECO:0000313" key="14">
    <source>
        <dbReference type="Proteomes" id="UP000249248"/>
    </source>
</evidence>
<dbReference type="FunFam" id="3.40.50.2020:FF:000021">
    <property type="entry name" value="Adenine phosphoribosyltransferase"/>
    <property type="match status" value="1"/>
</dbReference>
<dbReference type="RefSeq" id="WP_111062985.1">
    <property type="nucleotide sequence ID" value="NZ_JBHUCU010000032.1"/>
</dbReference>
<keyword evidence="8 11" id="KW-0328">Glycosyltransferase</keyword>
<proteinExistence type="inferred from homology"/>
<sequence>MEALIKQIESEIRDVPDFPKEGIIFKDITPLFKNPKLIKEMVAYLKMQYKDAPIDAIAGIESRGFLLGVPLALALNVPFILIRKKGKLPCKTIAHSYQLEYGEATIEVHEDAIEPGQNVLIHDDLIATGGSASAAAELIKKLKGNVYGFNFLIELSFLNGEENLRDYSKNITSFVTY</sequence>
<dbReference type="GO" id="GO:0005737">
    <property type="term" value="C:cytoplasm"/>
    <property type="evidence" value="ECO:0007669"/>
    <property type="project" value="UniProtKB-SubCell"/>
</dbReference>
<dbReference type="SUPFAM" id="SSF53271">
    <property type="entry name" value="PRTase-like"/>
    <property type="match status" value="1"/>
</dbReference>
<keyword evidence="14" id="KW-1185">Reference proteome</keyword>
<dbReference type="OrthoDB" id="9803963at2"/>
<evidence type="ECO:0000256" key="8">
    <source>
        <dbReference type="ARBA" id="ARBA00022676"/>
    </source>
</evidence>